<dbReference type="Pfam" id="PF12719">
    <property type="entry name" value="Cnd3"/>
    <property type="match status" value="1"/>
</dbReference>
<dbReference type="AlphaFoldDB" id="A0A1B7TAX3"/>
<evidence type="ECO:0000256" key="7">
    <source>
        <dbReference type="ARBA" id="ARBA00023306"/>
    </source>
</evidence>
<keyword evidence="3" id="KW-0158">Chromosome</keyword>
<comment type="subcellular location">
    <subcellularLocation>
        <location evidence="1">Chromosome</location>
    </subcellularLocation>
</comment>
<name>A0A1B7TAX3_9ASCO</name>
<feature type="compositionally biased region" description="Acidic residues" evidence="8">
    <location>
        <begin position="917"/>
        <end position="928"/>
    </location>
</feature>
<protein>
    <recommendedName>
        <fullName evidence="9">Nuclear condensin complex subunit 3 C-terminal domain-containing protein</fullName>
    </recommendedName>
</protein>
<evidence type="ECO:0000256" key="1">
    <source>
        <dbReference type="ARBA" id="ARBA00004286"/>
    </source>
</evidence>
<evidence type="ECO:0000259" key="9">
    <source>
        <dbReference type="Pfam" id="PF12719"/>
    </source>
</evidence>
<evidence type="ECO:0000256" key="5">
    <source>
        <dbReference type="ARBA" id="ARBA00022776"/>
    </source>
</evidence>
<keyword evidence="5" id="KW-0498">Mitosis</keyword>
<comment type="similarity">
    <text evidence="2">Belongs to the CND3 (condensin subunit 3) family.</text>
</comment>
<evidence type="ECO:0000256" key="6">
    <source>
        <dbReference type="ARBA" id="ARBA00023067"/>
    </source>
</evidence>
<dbReference type="PANTHER" id="PTHR14418">
    <property type="entry name" value="CONDENSIN COMPLEX SUBUNIT 3-RELATED"/>
    <property type="match status" value="1"/>
</dbReference>
<dbReference type="Gene3D" id="1.25.10.10">
    <property type="entry name" value="Leucine-rich Repeat Variant"/>
    <property type="match status" value="1"/>
</dbReference>
<evidence type="ECO:0000256" key="3">
    <source>
        <dbReference type="ARBA" id="ARBA00022454"/>
    </source>
</evidence>
<dbReference type="EMBL" id="LXPE01000036">
    <property type="protein sequence ID" value="OBA25884.1"/>
    <property type="molecule type" value="Genomic_DNA"/>
</dbReference>
<dbReference type="InterPro" id="IPR025977">
    <property type="entry name" value="Cnd3_C"/>
</dbReference>
<evidence type="ECO:0000313" key="11">
    <source>
        <dbReference type="Proteomes" id="UP000092321"/>
    </source>
</evidence>
<feature type="region of interest" description="Disordered" evidence="8">
    <location>
        <begin position="892"/>
        <end position="928"/>
    </location>
</feature>
<dbReference type="SUPFAM" id="SSF48371">
    <property type="entry name" value="ARM repeat"/>
    <property type="match status" value="1"/>
</dbReference>
<proteinExistence type="inferred from homology"/>
<accession>A0A1B7TAX3</accession>
<dbReference type="Proteomes" id="UP000092321">
    <property type="component" value="Unassembled WGS sequence"/>
</dbReference>
<dbReference type="GO" id="GO:0000793">
    <property type="term" value="C:condensed chromosome"/>
    <property type="evidence" value="ECO:0007669"/>
    <property type="project" value="TreeGrafter"/>
</dbReference>
<feature type="domain" description="Nuclear condensin complex subunit 3 C-terminal" evidence="9">
    <location>
        <begin position="667"/>
        <end position="971"/>
    </location>
</feature>
<dbReference type="PANTHER" id="PTHR14418:SF5">
    <property type="entry name" value="CONDENSIN COMPLEX SUBUNIT 3"/>
    <property type="match status" value="1"/>
</dbReference>
<evidence type="ECO:0000256" key="4">
    <source>
        <dbReference type="ARBA" id="ARBA00022618"/>
    </source>
</evidence>
<gene>
    <name evidence="10" type="ORF">HANVADRAFT_49645</name>
</gene>
<feature type="region of interest" description="Disordered" evidence="8">
    <location>
        <begin position="593"/>
        <end position="628"/>
    </location>
</feature>
<evidence type="ECO:0000256" key="2">
    <source>
        <dbReference type="ARBA" id="ARBA00006533"/>
    </source>
</evidence>
<dbReference type="GO" id="GO:0007076">
    <property type="term" value="P:mitotic chromosome condensation"/>
    <property type="evidence" value="ECO:0007669"/>
    <property type="project" value="InterPro"/>
</dbReference>
<dbReference type="GO" id="GO:0051301">
    <property type="term" value="P:cell division"/>
    <property type="evidence" value="ECO:0007669"/>
    <property type="project" value="UniProtKB-KW"/>
</dbReference>
<keyword evidence="7" id="KW-0131">Cell cycle</keyword>
<feature type="region of interest" description="Disordered" evidence="8">
    <location>
        <begin position="1077"/>
        <end position="1097"/>
    </location>
</feature>
<evidence type="ECO:0000313" key="10">
    <source>
        <dbReference type="EMBL" id="OBA25884.1"/>
    </source>
</evidence>
<dbReference type="InterPro" id="IPR027165">
    <property type="entry name" value="CND3"/>
</dbReference>
<keyword evidence="4" id="KW-0132">Cell division</keyword>
<dbReference type="GO" id="GO:0000796">
    <property type="term" value="C:condensin complex"/>
    <property type="evidence" value="ECO:0007669"/>
    <property type="project" value="InterPro"/>
</dbReference>
<keyword evidence="6" id="KW-0226">DNA condensation</keyword>
<dbReference type="OrthoDB" id="27187at2759"/>
<comment type="caution">
    <text evidence="10">The sequence shown here is derived from an EMBL/GenBank/DDBJ whole genome shotgun (WGS) entry which is preliminary data.</text>
</comment>
<reference evidence="11" key="1">
    <citation type="journal article" date="2016" name="Proc. Natl. Acad. Sci. U.S.A.">
        <title>Comparative genomics of biotechnologically important yeasts.</title>
        <authorList>
            <person name="Riley R."/>
            <person name="Haridas S."/>
            <person name="Wolfe K.H."/>
            <person name="Lopes M.R."/>
            <person name="Hittinger C.T."/>
            <person name="Goeker M."/>
            <person name="Salamov A.A."/>
            <person name="Wisecaver J.H."/>
            <person name="Long T.M."/>
            <person name="Calvey C.H."/>
            <person name="Aerts A.L."/>
            <person name="Barry K.W."/>
            <person name="Choi C."/>
            <person name="Clum A."/>
            <person name="Coughlan A.Y."/>
            <person name="Deshpande S."/>
            <person name="Douglass A.P."/>
            <person name="Hanson S.J."/>
            <person name="Klenk H.-P."/>
            <person name="LaButti K.M."/>
            <person name="Lapidus A."/>
            <person name="Lindquist E.A."/>
            <person name="Lipzen A.M."/>
            <person name="Meier-Kolthoff J.P."/>
            <person name="Ohm R.A."/>
            <person name="Otillar R.P."/>
            <person name="Pangilinan J.L."/>
            <person name="Peng Y."/>
            <person name="Rokas A."/>
            <person name="Rosa C.A."/>
            <person name="Scheuner C."/>
            <person name="Sibirny A.A."/>
            <person name="Slot J.C."/>
            <person name="Stielow J.B."/>
            <person name="Sun H."/>
            <person name="Kurtzman C.P."/>
            <person name="Blackwell M."/>
            <person name="Grigoriev I.V."/>
            <person name="Jeffries T.W."/>
        </authorList>
    </citation>
    <scope>NUCLEOTIDE SEQUENCE [LARGE SCALE GENOMIC DNA]</scope>
    <source>
        <strain evidence="11">NRRL Y-1626</strain>
    </source>
</reference>
<dbReference type="InterPro" id="IPR016024">
    <property type="entry name" value="ARM-type_fold"/>
</dbReference>
<organism evidence="10 11">
    <name type="scientific">Hanseniaspora valbyensis NRRL Y-1626</name>
    <dbReference type="NCBI Taxonomy" id="766949"/>
    <lineage>
        <taxon>Eukaryota</taxon>
        <taxon>Fungi</taxon>
        <taxon>Dikarya</taxon>
        <taxon>Ascomycota</taxon>
        <taxon>Saccharomycotina</taxon>
        <taxon>Saccharomycetes</taxon>
        <taxon>Saccharomycodales</taxon>
        <taxon>Saccharomycodaceae</taxon>
        <taxon>Hanseniaspora</taxon>
    </lineage>
</organism>
<evidence type="ECO:0000256" key="8">
    <source>
        <dbReference type="SAM" id="MobiDB-lite"/>
    </source>
</evidence>
<sequence length="1097" mass="129445">MTEFTVNTEIKTLFQEVYNTAVTISNNVEANNIKSSNSNVVQLIRVNTIKLRKIYVDIIDLETQDEKEQLKEYMNSLIQMILLYISTFKLNVADINNSLDIDNIMIRFITNYFVNWYKYEKSEQEESESGEYLNHFEIFFKMFLNQVFKVLIANEDANIRFITLKIMILLFENFEELDSEDYNLILKKIKERIYDKDEKVRTQAIIALAKFQNDSKNLNKFVSLLRNDPSSLVRKLIIANISSNQSSSAHSYILERYMDKAVDVRKEVYNSFLLKKFNNLEIFKKIRNTLVIKIVYNGFILDREYSINEINHKLLLNWFKHCDYNLETFFKCFNVNEVILKDKITLNKLESIFENFIYYFLIKQKENPRIKKIDLNLEEYLKLLMNDHQNISLEQSFILKFLHRILSIDPELTNINDDMNIPTTLELIDFLKKFNPKESLINKTIYMNLLDIAKITQDFKDELSRRSMLQFLRECIINFEVEGEVEITAEQIEEELHDEIEELVTLCPLIKKIKDENGSEYPPVNIPYSTINERILNLAIDIIFSKLSLNNLDFLDIVMNLIWDMRDQEEEELEREAEKQKLLEKETIDIGKKRRRPSSLDKDDLDLPNMSDSDDESEKEEDKSIFVKERPSLTPKTLTKILKISEVMLLQLPNPAITGNNSNTINTVASIENNLYFESLIDTLVTPAIRQNELQPLRNLGVSNLGLVCLLDVNLMRENLHIFGMCASKHLPTDQSDRKKLRDALIFRDVSLKAILDALLTFEINRLLPDDNASEIPVENPKTTELKLFSTFKIFYKILKENESRKTDNLIVTGVFKLFLYQKIDHLDLLQLLILIYYYPINSNNFKLLQTFASFIPTLCFSSLKNQNLLVELVPDLIFRLLALYEENEKTNKKNEKAKQKKRNNTQKRVNQNNQKEEEDEDEDEDSEFVDLKMKTPSEIIQELLYWSNPLNLKIHTIDNEEKELLTNHLKITEILLFHYHKIFDQDFIKLYRLMTKNKSQLNISYKHPLDYLVKLKLRIEYLNDELDIPLLTKENNKKVPNQFYDFLCQAIEQNCTENNISKEKLAEIENFVTVEDEDNVENIDDDEEEEEEEDND</sequence>
<keyword evidence="11" id="KW-1185">Reference proteome</keyword>
<dbReference type="InterPro" id="IPR011989">
    <property type="entry name" value="ARM-like"/>
</dbReference>